<evidence type="ECO:0000313" key="2">
    <source>
        <dbReference type="Proteomes" id="UP000746535"/>
    </source>
</evidence>
<proteinExistence type="predicted"/>
<gene>
    <name evidence="1" type="ORF">HBH25_16195</name>
</gene>
<dbReference type="Proteomes" id="UP000746535">
    <property type="component" value="Unassembled WGS sequence"/>
</dbReference>
<organism evidence="1 2">
    <name type="scientific">Pseudomonas quercus</name>
    <dbReference type="NCBI Taxonomy" id="2722792"/>
    <lineage>
        <taxon>Bacteria</taxon>
        <taxon>Pseudomonadati</taxon>
        <taxon>Pseudomonadota</taxon>
        <taxon>Gammaproteobacteria</taxon>
        <taxon>Pseudomonadales</taxon>
        <taxon>Pseudomonadaceae</taxon>
        <taxon>Pseudomonas</taxon>
    </lineage>
</organism>
<dbReference type="RefSeq" id="WP_168084974.1">
    <property type="nucleotide sequence ID" value="NZ_JAAVJI010000010.1"/>
</dbReference>
<dbReference type="InterPro" id="IPR005331">
    <property type="entry name" value="Sulfotransferase"/>
</dbReference>
<name>A0ABX0YG84_9PSED</name>
<sequence length="210" mass="23967">MGSLSGGGLPARGPRRLPEPFRTNRCLFINVFGCEGDAIHAALFGATNPGHVPLRWYERTFPEHYATSFKFAFVRDPVERAYVAWARLMEAELFRAAEAATDMDADEGFDRFVARWMTPATILNHPEFAPQSDFLVDARGDLKLDFLGHYETLLRDFGSLRDFLCIPAVLPWSDTAYERTPQRVRYAVGAFTRKRLRMLYAQDYELLGYA</sequence>
<keyword evidence="2" id="KW-1185">Reference proteome</keyword>
<comment type="caution">
    <text evidence="1">The sequence shown here is derived from an EMBL/GenBank/DDBJ whole genome shotgun (WGS) entry which is preliminary data.</text>
</comment>
<dbReference type="Pfam" id="PF03567">
    <property type="entry name" value="Sulfotransfer_2"/>
    <property type="match status" value="1"/>
</dbReference>
<dbReference type="EMBL" id="JAAVJI010000010">
    <property type="protein sequence ID" value="NJP02390.1"/>
    <property type="molecule type" value="Genomic_DNA"/>
</dbReference>
<reference evidence="1 2" key="1">
    <citation type="submission" date="2020-03" db="EMBL/GenBank/DDBJ databases">
        <authorList>
            <person name="Wang L."/>
            <person name="He N."/>
            <person name="Li Y."/>
            <person name="Fang Y."/>
            <person name="Zhang F."/>
        </authorList>
    </citation>
    <scope>NUCLEOTIDE SEQUENCE [LARGE SCALE GENOMIC DNA]</scope>
    <source>
        <strain evidence="2">hsmgli-8</strain>
    </source>
</reference>
<evidence type="ECO:0000313" key="1">
    <source>
        <dbReference type="EMBL" id="NJP02390.1"/>
    </source>
</evidence>
<accession>A0ABX0YG84</accession>
<protein>
    <submittedName>
        <fullName evidence="1">Sulfotransferase family protein</fullName>
    </submittedName>
</protein>